<organism evidence="4 5">
    <name type="scientific">Marinobacter salarius</name>
    <dbReference type="NCBI Taxonomy" id="1420917"/>
    <lineage>
        <taxon>Bacteria</taxon>
        <taxon>Pseudomonadati</taxon>
        <taxon>Pseudomonadota</taxon>
        <taxon>Gammaproteobacteria</taxon>
        <taxon>Pseudomonadales</taxon>
        <taxon>Marinobacteraceae</taxon>
        <taxon>Marinobacter</taxon>
    </lineage>
</organism>
<dbReference type="Proteomes" id="UP000193100">
    <property type="component" value="Chromosome"/>
</dbReference>
<evidence type="ECO:0000256" key="1">
    <source>
        <dbReference type="ARBA" id="ARBA00022630"/>
    </source>
</evidence>
<dbReference type="GO" id="GO:0050660">
    <property type="term" value="F:flavin adenine dinucleotide binding"/>
    <property type="evidence" value="ECO:0007669"/>
    <property type="project" value="InterPro"/>
</dbReference>
<dbReference type="SUPFAM" id="SSF51905">
    <property type="entry name" value="FAD/NAD(P)-binding domain"/>
    <property type="match status" value="1"/>
</dbReference>
<evidence type="ECO:0000313" key="5">
    <source>
        <dbReference type="Proteomes" id="UP000193100"/>
    </source>
</evidence>
<dbReference type="GO" id="GO:0004499">
    <property type="term" value="F:N,N-dimethylaniline monooxygenase activity"/>
    <property type="evidence" value="ECO:0007669"/>
    <property type="project" value="InterPro"/>
</dbReference>
<dbReference type="Gene3D" id="3.50.50.60">
    <property type="entry name" value="FAD/NAD(P)-binding domain"/>
    <property type="match status" value="2"/>
</dbReference>
<name>A0A1W6K712_9GAMM</name>
<evidence type="ECO:0000256" key="2">
    <source>
        <dbReference type="ARBA" id="ARBA00022827"/>
    </source>
</evidence>
<gene>
    <name evidence="4" type="ORF">MARSALSMR5_01099</name>
</gene>
<evidence type="ECO:0000256" key="3">
    <source>
        <dbReference type="ARBA" id="ARBA00023002"/>
    </source>
</evidence>
<sequence length="492" mass="55233">MTDVQTTPVVTTLIIGAGFAGLGSAIRLQQEGIDDMVILERDEQVGGTWRDNQYPGAACDIPSNLYSYSFAPNPDWSRNFSGAREILGYIHHLVNQFDLARYIRFGTNVTGLNWDQDRGVWEATTEGGETYYAKTVVMAQGPLSNPGFPNIAGIEDFQGKKIHSAQWDHSYNLEGKRVGVIGTGASAIQIVPSIAGKVDKLTVFQRTPPWVMPRPDFETPDWQKLAFRKLPLSQNALRKALYLAHESMALGVIWNSPLTRLAERLGKWHLRNQVKDRWLRRQLTPNYRLGCKRVLVSSDYYPALQQPNCKLITWPIARIDENGVRTVEGIEHQFDCLIFATGFNVSNAGTPFPITGVDGRQLNDEWKRGASAYKSINVSGYPNLFLTFGPNSGPGHNSALVYMESQIDYIVKALRAITSLDLKGLDVHQSAQESHNRAIQKRLSRTNWNTGCKSWYLTEDGFNATMYPGFATQYALQMKEVVLKDYRLLPHS</sequence>
<dbReference type="STRING" id="1420917.AU15_12175"/>
<keyword evidence="1" id="KW-0285">Flavoprotein</keyword>
<protein>
    <submittedName>
        <fullName evidence="4">Baeyer-Villiger monooxygenase</fullName>
        <ecNumber evidence="4">1.14.13.-</ecNumber>
    </submittedName>
</protein>
<keyword evidence="3 4" id="KW-0560">Oxidoreductase</keyword>
<accession>A0A1W6K712</accession>
<dbReference type="Pfam" id="PF00743">
    <property type="entry name" value="FMO-like"/>
    <property type="match status" value="1"/>
</dbReference>
<dbReference type="GeneID" id="77255073"/>
<reference evidence="4 5" key="1">
    <citation type="submission" date="2017-04" db="EMBL/GenBank/DDBJ databases">
        <title>Genome Sequence of Marinobacter salarius strain SMR5 Isolated from a culture of the Diatom Skeletonema marinoi.</title>
        <authorList>
            <person name="Topel M."/>
            <person name="Pinder M.I.M."/>
            <person name="Johansson O.N."/>
            <person name="Kourtchenko O."/>
            <person name="Godhe A."/>
            <person name="Clarke A.K."/>
        </authorList>
    </citation>
    <scope>NUCLEOTIDE SEQUENCE [LARGE SCALE GENOMIC DNA]</scope>
    <source>
        <strain evidence="4 5">SMR5</strain>
    </source>
</reference>
<evidence type="ECO:0000313" key="4">
    <source>
        <dbReference type="EMBL" id="ARM83193.1"/>
    </source>
</evidence>
<dbReference type="AlphaFoldDB" id="A0A1W6K712"/>
<dbReference type="PANTHER" id="PTHR42877:SF4">
    <property type="entry name" value="FAD_NAD(P)-BINDING DOMAIN-CONTAINING PROTEIN-RELATED"/>
    <property type="match status" value="1"/>
</dbReference>
<dbReference type="RefSeq" id="WP_085679464.1">
    <property type="nucleotide sequence ID" value="NZ_CP020931.1"/>
</dbReference>
<dbReference type="EC" id="1.14.13.-" evidence="4"/>
<dbReference type="InterPro" id="IPR020946">
    <property type="entry name" value="Flavin_mOase-like"/>
</dbReference>
<keyword evidence="2" id="KW-0274">FAD</keyword>
<dbReference type="InterPro" id="IPR051209">
    <property type="entry name" value="FAD-bind_Monooxygenase_sf"/>
</dbReference>
<dbReference type="PANTHER" id="PTHR42877">
    <property type="entry name" value="L-ORNITHINE N(5)-MONOOXYGENASE-RELATED"/>
    <property type="match status" value="1"/>
</dbReference>
<dbReference type="EMBL" id="CP020931">
    <property type="protein sequence ID" value="ARM83193.1"/>
    <property type="molecule type" value="Genomic_DNA"/>
</dbReference>
<dbReference type="InterPro" id="IPR036188">
    <property type="entry name" value="FAD/NAD-bd_sf"/>
</dbReference>
<dbReference type="GO" id="GO:0050661">
    <property type="term" value="F:NADP binding"/>
    <property type="evidence" value="ECO:0007669"/>
    <property type="project" value="InterPro"/>
</dbReference>
<proteinExistence type="predicted"/>
<keyword evidence="4" id="KW-0503">Monooxygenase</keyword>